<dbReference type="PANTHER" id="PTHR37299">
    <property type="entry name" value="TRANSCRIPTIONAL REGULATOR-RELATED"/>
    <property type="match status" value="1"/>
</dbReference>
<proteinExistence type="predicted"/>
<evidence type="ECO:0000256" key="2">
    <source>
        <dbReference type="SAM" id="MobiDB-lite"/>
    </source>
</evidence>
<keyword evidence="1" id="KW-0597">Phosphoprotein</keyword>
<dbReference type="InterPro" id="IPR007492">
    <property type="entry name" value="LytTR_DNA-bd_dom"/>
</dbReference>
<dbReference type="SUPFAM" id="SSF52172">
    <property type="entry name" value="CheY-like"/>
    <property type="match status" value="1"/>
</dbReference>
<feature type="modified residue" description="4-aspartylphosphate" evidence="1">
    <location>
        <position position="58"/>
    </location>
</feature>
<protein>
    <submittedName>
        <fullName evidence="5">Response regulator transcription factor</fullName>
    </submittedName>
</protein>
<dbReference type="AlphaFoldDB" id="A0A6H9YMJ3"/>
<dbReference type="GO" id="GO:0000156">
    <property type="term" value="F:phosphorelay response regulator activity"/>
    <property type="evidence" value="ECO:0007669"/>
    <property type="project" value="InterPro"/>
</dbReference>
<dbReference type="PROSITE" id="PS50110">
    <property type="entry name" value="RESPONSE_REGULATORY"/>
    <property type="match status" value="1"/>
</dbReference>
<dbReference type="Gene3D" id="3.40.50.2300">
    <property type="match status" value="1"/>
</dbReference>
<dbReference type="Pfam" id="PF04397">
    <property type="entry name" value="LytTR"/>
    <property type="match status" value="1"/>
</dbReference>
<dbReference type="PANTHER" id="PTHR37299:SF1">
    <property type="entry name" value="STAGE 0 SPORULATION PROTEIN A HOMOLOG"/>
    <property type="match status" value="1"/>
</dbReference>
<sequence length="262" mass="28544">MRVLAVDDEAPVLDDLAYLLRADPRVGDLLTARDGAAALRHVDRALAIGRPIDAVFLDIRMPGLDGVVLGRLLAQFARPPRIVYVTAYENHAVDAFEIKAVDYLLKPVRPERLAEAIRRVAEPSPAAPAAAGHAASAGGPAAADHDPEPSPESVPVELAGVTTFVSAAEVWYVEAQGDYARLHTASGSHLVRIPLAALEERWRAAGFVRVHRSHLVALQHIDQLRIESGRCTVQVGGIELPVSRRHTRELRDRLVRNARRPQ</sequence>
<dbReference type="SMART" id="SM00448">
    <property type="entry name" value="REC"/>
    <property type="match status" value="1"/>
</dbReference>
<evidence type="ECO:0000259" key="4">
    <source>
        <dbReference type="PROSITE" id="PS50930"/>
    </source>
</evidence>
<reference evidence="5 6" key="1">
    <citation type="submission" date="2019-09" db="EMBL/GenBank/DDBJ databases">
        <title>Actinomadura physcomitrii sp. nov., a novel actinomycete isolated from moss [Physcomitrium sphaericum (Ludw) Fuernr].</title>
        <authorList>
            <person name="Zhuang X."/>
            <person name="Liu C."/>
        </authorList>
    </citation>
    <scope>NUCLEOTIDE SEQUENCE [LARGE SCALE GENOMIC DNA]</scope>
    <source>
        <strain evidence="5 6">HMC1</strain>
    </source>
</reference>
<evidence type="ECO:0000259" key="3">
    <source>
        <dbReference type="PROSITE" id="PS50110"/>
    </source>
</evidence>
<gene>
    <name evidence="5" type="ORF">F8566_46940</name>
</gene>
<feature type="region of interest" description="Disordered" evidence="2">
    <location>
        <begin position="128"/>
        <end position="154"/>
    </location>
</feature>
<feature type="domain" description="HTH LytTR-type" evidence="4">
    <location>
        <begin position="165"/>
        <end position="256"/>
    </location>
</feature>
<feature type="domain" description="Response regulatory" evidence="3">
    <location>
        <begin position="2"/>
        <end position="121"/>
    </location>
</feature>
<name>A0A6H9YMJ3_9ACTN</name>
<dbReference type="InterPro" id="IPR011006">
    <property type="entry name" value="CheY-like_superfamily"/>
</dbReference>
<dbReference type="InterPro" id="IPR001789">
    <property type="entry name" value="Sig_transdc_resp-reg_receiver"/>
</dbReference>
<dbReference type="GO" id="GO:0003677">
    <property type="term" value="F:DNA binding"/>
    <property type="evidence" value="ECO:0007669"/>
    <property type="project" value="InterPro"/>
</dbReference>
<dbReference type="Proteomes" id="UP000468735">
    <property type="component" value="Unassembled WGS sequence"/>
</dbReference>
<evidence type="ECO:0000256" key="1">
    <source>
        <dbReference type="PROSITE-ProRule" id="PRU00169"/>
    </source>
</evidence>
<dbReference type="Pfam" id="PF00072">
    <property type="entry name" value="Response_reg"/>
    <property type="match status" value="1"/>
</dbReference>
<keyword evidence="6" id="KW-1185">Reference proteome</keyword>
<accession>A0A6H9YMJ3</accession>
<comment type="caution">
    <text evidence="5">The sequence shown here is derived from an EMBL/GenBank/DDBJ whole genome shotgun (WGS) entry which is preliminary data.</text>
</comment>
<evidence type="ECO:0000313" key="6">
    <source>
        <dbReference type="Proteomes" id="UP000468735"/>
    </source>
</evidence>
<dbReference type="Gene3D" id="2.40.50.1020">
    <property type="entry name" value="LytTr DNA-binding domain"/>
    <property type="match status" value="1"/>
</dbReference>
<organism evidence="5 6">
    <name type="scientific">Actinomadura rudentiformis</name>
    <dbReference type="NCBI Taxonomy" id="359158"/>
    <lineage>
        <taxon>Bacteria</taxon>
        <taxon>Bacillati</taxon>
        <taxon>Actinomycetota</taxon>
        <taxon>Actinomycetes</taxon>
        <taxon>Streptosporangiales</taxon>
        <taxon>Thermomonosporaceae</taxon>
        <taxon>Actinomadura</taxon>
    </lineage>
</organism>
<evidence type="ECO:0000313" key="5">
    <source>
        <dbReference type="EMBL" id="KAB2339854.1"/>
    </source>
</evidence>
<dbReference type="OrthoDB" id="236568at2"/>
<dbReference type="SMART" id="SM00850">
    <property type="entry name" value="LytTR"/>
    <property type="match status" value="1"/>
</dbReference>
<dbReference type="PROSITE" id="PS50930">
    <property type="entry name" value="HTH_LYTTR"/>
    <property type="match status" value="1"/>
</dbReference>
<dbReference type="InterPro" id="IPR046947">
    <property type="entry name" value="LytR-like"/>
</dbReference>
<feature type="compositionally biased region" description="Low complexity" evidence="2">
    <location>
        <begin position="128"/>
        <end position="142"/>
    </location>
</feature>
<dbReference type="EMBL" id="WBMT01000033">
    <property type="protein sequence ID" value="KAB2339854.1"/>
    <property type="molecule type" value="Genomic_DNA"/>
</dbReference>